<sequence>MSSHIQICLLGELRTVSDGRQLDLPPSKKTRALLAYLALTGRPHRRERLCEIFWELPDDPRGSLRWALSKIRALVDVPGSAQLSADRERVSLVQDSAMVDYVEIVRRLQASSPPATLDELHEMGKLLALPLLDGLDLPQLDAYQAWLAAEREEALQLRLGVLERITLHPETSDRDAVKWLRQWQSADPTSEQAAGILVRTLKRLGRGDEAAGVVSNYQRMAKDTGLAPVDDLSEVGPPPSAAETATTVPGLLKRQSIGFCQSADGVRIAYATVGTGPPLVKAANWLNHLELDWQSPIWSKTFQALADGRAFIRYDERGNGLSDWEVDDISFEAFVRDLETVVDALRLERFPLLGMSQGCAVSIAYAVRHPERVSALVLIGGYAAGWRIGCAAEEQERRQAVMTLTKLGWGTNNPAYRHIFSQTFMPDGTPDELAWFDEFQRQTTSPDNAVRFQDAFGDIDVRDQLAQLHVPTLVLHARHDQRISLDQGRELAIGIPNARFVVLESRSHIILGHEPAWPVFMDEVQRFLAETNTA</sequence>
<dbReference type="InterPro" id="IPR029058">
    <property type="entry name" value="AB_hydrolase_fold"/>
</dbReference>
<dbReference type="OrthoDB" id="7267294at2"/>
<dbReference type="Gene3D" id="3.40.50.1820">
    <property type="entry name" value="alpha/beta hydrolase"/>
    <property type="match status" value="1"/>
</dbReference>
<evidence type="ECO:0000259" key="1">
    <source>
        <dbReference type="SMART" id="SM01043"/>
    </source>
</evidence>
<keyword evidence="3" id="KW-1185">Reference proteome</keyword>
<evidence type="ECO:0000313" key="3">
    <source>
        <dbReference type="Proteomes" id="UP000002949"/>
    </source>
</evidence>
<evidence type="ECO:0000313" key="2">
    <source>
        <dbReference type="EMBL" id="EHH14079.1"/>
    </source>
</evidence>
<accession>G6Y296</accession>
<dbReference type="InterPro" id="IPR036388">
    <property type="entry name" value="WH-like_DNA-bd_sf"/>
</dbReference>
<dbReference type="RefSeq" id="WP_006199415.1">
    <property type="nucleotide sequence ID" value="NZ_AGSN01000005.1"/>
</dbReference>
<dbReference type="PATRIC" id="fig|1082933.3.peg.30"/>
<dbReference type="eggNOG" id="COG3629">
    <property type="taxonomic scope" value="Bacteria"/>
</dbReference>
<dbReference type="Gene3D" id="1.10.10.10">
    <property type="entry name" value="Winged helix-like DNA-binding domain superfamily/Winged helix DNA-binding domain"/>
    <property type="match status" value="1"/>
</dbReference>
<proteinExistence type="predicted"/>
<dbReference type="SMART" id="SM01043">
    <property type="entry name" value="BTAD"/>
    <property type="match status" value="1"/>
</dbReference>
<gene>
    <name evidence="2" type="ORF">MEA186_00170</name>
</gene>
<dbReference type="PRINTS" id="PR00111">
    <property type="entry name" value="ABHYDROLASE"/>
</dbReference>
<dbReference type="Proteomes" id="UP000002949">
    <property type="component" value="Unassembled WGS sequence"/>
</dbReference>
<dbReference type="PANTHER" id="PTHR43433">
    <property type="entry name" value="HYDROLASE, ALPHA/BETA FOLD FAMILY PROTEIN"/>
    <property type="match status" value="1"/>
</dbReference>
<dbReference type="EMBL" id="AGSN01000005">
    <property type="protein sequence ID" value="EHH14079.1"/>
    <property type="molecule type" value="Genomic_DNA"/>
</dbReference>
<dbReference type="Pfam" id="PF00561">
    <property type="entry name" value="Abhydrolase_1"/>
    <property type="match status" value="1"/>
</dbReference>
<dbReference type="eggNOG" id="COG2267">
    <property type="taxonomic scope" value="Bacteria"/>
</dbReference>
<protein>
    <submittedName>
        <fullName evidence="2">SARP family transcriptional regulator</fullName>
    </submittedName>
</protein>
<dbReference type="KEGG" id="mamo:A6B35_27710"/>
<dbReference type="Gene3D" id="1.25.40.10">
    <property type="entry name" value="Tetratricopeptide repeat domain"/>
    <property type="match status" value="1"/>
</dbReference>
<dbReference type="InterPro" id="IPR011990">
    <property type="entry name" value="TPR-like_helical_dom_sf"/>
</dbReference>
<dbReference type="STRING" id="1082933.A6B35_27710"/>
<dbReference type="SUPFAM" id="SSF53474">
    <property type="entry name" value="alpha/beta-Hydrolases"/>
    <property type="match status" value="1"/>
</dbReference>
<dbReference type="InterPro" id="IPR005158">
    <property type="entry name" value="BTAD"/>
</dbReference>
<name>G6Y296_9HYPH</name>
<dbReference type="PANTHER" id="PTHR43433:SF5">
    <property type="entry name" value="AB HYDROLASE-1 DOMAIN-CONTAINING PROTEIN"/>
    <property type="match status" value="1"/>
</dbReference>
<reference evidence="2 3" key="1">
    <citation type="journal article" date="2012" name="J. Bacteriol.">
        <title>Draft Genome Sequence of Plant Growth-Promoting Rhizobium Mesorhizobium amorphae, Isolated from Zinc-Lead Mine Tailings.</title>
        <authorList>
            <person name="Hao X."/>
            <person name="Lin Y."/>
            <person name="Johnstone L."/>
            <person name="Baltrus D.A."/>
            <person name="Miller S.J."/>
            <person name="Wei G."/>
            <person name="Rensing C."/>
        </authorList>
    </citation>
    <scope>NUCLEOTIDE SEQUENCE [LARGE SCALE GENOMIC DNA]</scope>
    <source>
        <strain evidence="2 3">CCNWGS0123</strain>
    </source>
</reference>
<dbReference type="InterPro" id="IPR050471">
    <property type="entry name" value="AB_hydrolase"/>
</dbReference>
<feature type="domain" description="Bacterial transcriptional activator" evidence="1">
    <location>
        <begin position="99"/>
        <end position="233"/>
    </location>
</feature>
<organism evidence="2 3">
    <name type="scientific">Mesorhizobium amorphae CCNWGS0123</name>
    <dbReference type="NCBI Taxonomy" id="1082933"/>
    <lineage>
        <taxon>Bacteria</taxon>
        <taxon>Pseudomonadati</taxon>
        <taxon>Pseudomonadota</taxon>
        <taxon>Alphaproteobacteria</taxon>
        <taxon>Hyphomicrobiales</taxon>
        <taxon>Phyllobacteriaceae</taxon>
        <taxon>Mesorhizobium</taxon>
    </lineage>
</organism>
<dbReference type="AlphaFoldDB" id="G6Y296"/>
<dbReference type="InterPro" id="IPR000073">
    <property type="entry name" value="AB_hydrolase_1"/>
</dbReference>